<feature type="transmembrane region" description="Helical" evidence="1">
    <location>
        <begin position="6"/>
        <end position="22"/>
    </location>
</feature>
<keyword evidence="3" id="KW-1185">Reference proteome</keyword>
<keyword evidence="1" id="KW-0472">Membrane</keyword>
<dbReference type="STRING" id="279824.SAMN03080617_03719"/>
<protein>
    <recommendedName>
        <fullName evidence="4">GyrI-like small molecule binding domain-containing protein</fullName>
    </recommendedName>
</protein>
<evidence type="ECO:0008006" key="4">
    <source>
        <dbReference type="Google" id="ProtNLM"/>
    </source>
</evidence>
<name>A0A1G5ZFM5_9BACT</name>
<dbReference type="Proteomes" id="UP000198756">
    <property type="component" value="Unassembled WGS sequence"/>
</dbReference>
<dbReference type="OrthoDB" id="980914at2"/>
<evidence type="ECO:0000313" key="2">
    <source>
        <dbReference type="EMBL" id="SDA93392.1"/>
    </source>
</evidence>
<dbReference type="RefSeq" id="WP_092733413.1">
    <property type="nucleotide sequence ID" value="NZ_FMXE01000035.1"/>
</dbReference>
<sequence>MKRTGIAFVILLAVSTVFYFIFDRLGGNNPIEIELVEAYPPTLAGKYFIGQPQDQELGNTFRSIETLLSLNPGKKIHTVYFEEPKGKLDTMKVFVGLDLPFAPADLELLGFAEARHMRATIKRNKWVMPSPDQVKKEIEASAKSQNLLLTGIFIDRIISESEVQVIAPIR</sequence>
<dbReference type="EMBL" id="FMXE01000035">
    <property type="protein sequence ID" value="SDA93392.1"/>
    <property type="molecule type" value="Genomic_DNA"/>
</dbReference>
<evidence type="ECO:0000313" key="3">
    <source>
        <dbReference type="Proteomes" id="UP000198756"/>
    </source>
</evidence>
<reference evidence="3" key="1">
    <citation type="submission" date="2016-10" db="EMBL/GenBank/DDBJ databases">
        <authorList>
            <person name="Varghese N."/>
            <person name="Submissions S."/>
        </authorList>
    </citation>
    <scope>NUCLEOTIDE SEQUENCE [LARGE SCALE GENOMIC DNA]</scope>
    <source>
        <strain evidence="3">DSM 22703</strain>
    </source>
</reference>
<organism evidence="2 3">
    <name type="scientific">Algoriphagus alkaliphilus</name>
    <dbReference type="NCBI Taxonomy" id="279824"/>
    <lineage>
        <taxon>Bacteria</taxon>
        <taxon>Pseudomonadati</taxon>
        <taxon>Bacteroidota</taxon>
        <taxon>Cytophagia</taxon>
        <taxon>Cytophagales</taxon>
        <taxon>Cyclobacteriaceae</taxon>
        <taxon>Algoriphagus</taxon>
    </lineage>
</organism>
<dbReference type="AlphaFoldDB" id="A0A1G5ZFM5"/>
<proteinExistence type="predicted"/>
<accession>A0A1G5ZFM5</accession>
<gene>
    <name evidence="2" type="ORF">SAMN03080617_03719</name>
</gene>
<keyword evidence="1" id="KW-0812">Transmembrane</keyword>
<keyword evidence="1" id="KW-1133">Transmembrane helix</keyword>
<evidence type="ECO:0000256" key="1">
    <source>
        <dbReference type="SAM" id="Phobius"/>
    </source>
</evidence>